<accession>A0A1S4CGF0</accession>
<proteinExistence type="predicted"/>
<gene>
    <name evidence="2" type="primary">LOC107818691</name>
</gene>
<dbReference type="InterPro" id="IPR001810">
    <property type="entry name" value="F-box_dom"/>
</dbReference>
<dbReference type="InterPro" id="IPR006527">
    <property type="entry name" value="F-box-assoc_dom_typ1"/>
</dbReference>
<keyword evidence="1" id="KW-1185">Reference proteome</keyword>
<dbReference type="KEGG" id="nta:107818691"/>
<sequence>MMSSLYLDSKKKKNKTSARQTAIPNRAKKSNATEYYNFATMELNDDLVVEIISYLPLKLAVQCKVLSKNFNTRISDLKFSQIWFPHQKISSTLFVYHSYGPNRVHKISINPPFPTTHSEMFLLPDHSSVLASCRGLLLLVFLKFRNFCVFNPITGAHQLISYPKPIHEFMKFRGIGLAVDYPTSDQYKLVIVGKLAEQQGYKFYVFSSERSGLWHEVRFRVNFINLAQCTKPVYVNDSLHWLRSDGSVLAFNTKREEAIILDLPAFFSHHAPIYGKLYPGFDTWLGMAQGLLTLVCKFRKSTVIAAYDYVTSNWRVSHTLDNFMGIPVWIDSKHVLFLEGSYTKQHRYLYVYDSENNGYKLADILNQNYIINNDMCSFQPTLASVQTTRLDTLSDEHLPVITATLDELRQFITIDNQ</sequence>
<dbReference type="GeneID" id="107818691"/>
<reference evidence="2" key="2">
    <citation type="submission" date="2025-08" db="UniProtKB">
        <authorList>
            <consortium name="RefSeq"/>
        </authorList>
    </citation>
    <scope>IDENTIFICATION</scope>
    <source>
        <tissue evidence="2">Leaf</tissue>
    </source>
</reference>
<protein>
    <submittedName>
        <fullName evidence="2">F-box protein At1g20360-like</fullName>
    </submittedName>
</protein>
<dbReference type="OMA" id="IEINDYR"/>
<name>A0A1S4CGF0_TOBAC</name>
<evidence type="ECO:0000313" key="2">
    <source>
        <dbReference type="RefSeq" id="XP_016500213.2"/>
    </source>
</evidence>
<dbReference type="Pfam" id="PF00646">
    <property type="entry name" value="F-box"/>
    <property type="match status" value="1"/>
</dbReference>
<dbReference type="PANTHER" id="PTHR31672:SF13">
    <property type="entry name" value="F-BOX PROTEIN CPR30-LIKE"/>
    <property type="match status" value="1"/>
</dbReference>
<dbReference type="RefSeq" id="XP_016500213.2">
    <property type="nucleotide sequence ID" value="XM_016644727.2"/>
</dbReference>
<dbReference type="Pfam" id="PF07734">
    <property type="entry name" value="FBA_1"/>
    <property type="match status" value="1"/>
</dbReference>
<dbReference type="Proteomes" id="UP000790787">
    <property type="component" value="Chromosome 6"/>
</dbReference>
<dbReference type="PaxDb" id="4097-A0A1S4CGF0"/>
<evidence type="ECO:0000313" key="1">
    <source>
        <dbReference type="Proteomes" id="UP000790787"/>
    </source>
</evidence>
<dbReference type="PANTHER" id="PTHR31672">
    <property type="entry name" value="BNACNNG10540D PROTEIN"/>
    <property type="match status" value="1"/>
</dbReference>
<dbReference type="InterPro" id="IPR050796">
    <property type="entry name" value="SCF_F-box_component"/>
</dbReference>
<dbReference type="RefSeq" id="XP_016500213.1">
    <property type="nucleotide sequence ID" value="XM_016644727.1"/>
</dbReference>
<organism evidence="1 2">
    <name type="scientific">Nicotiana tabacum</name>
    <name type="common">Common tobacco</name>
    <dbReference type="NCBI Taxonomy" id="4097"/>
    <lineage>
        <taxon>Eukaryota</taxon>
        <taxon>Viridiplantae</taxon>
        <taxon>Streptophyta</taxon>
        <taxon>Embryophyta</taxon>
        <taxon>Tracheophyta</taxon>
        <taxon>Spermatophyta</taxon>
        <taxon>Magnoliopsida</taxon>
        <taxon>eudicotyledons</taxon>
        <taxon>Gunneridae</taxon>
        <taxon>Pentapetalae</taxon>
        <taxon>asterids</taxon>
        <taxon>lamiids</taxon>
        <taxon>Solanales</taxon>
        <taxon>Solanaceae</taxon>
        <taxon>Nicotianoideae</taxon>
        <taxon>Nicotianeae</taxon>
        <taxon>Nicotiana</taxon>
    </lineage>
</organism>
<dbReference type="OrthoDB" id="1094363at2759"/>
<dbReference type="AlphaFoldDB" id="A0A1S4CGF0"/>
<reference evidence="1" key="1">
    <citation type="journal article" date="2014" name="Nat. Commun.">
        <title>The tobacco genome sequence and its comparison with those of tomato and potato.</title>
        <authorList>
            <person name="Sierro N."/>
            <person name="Battey J.N."/>
            <person name="Ouadi S."/>
            <person name="Bakaher N."/>
            <person name="Bovet L."/>
            <person name="Willig A."/>
            <person name="Goepfert S."/>
            <person name="Peitsch M.C."/>
            <person name="Ivanov N.V."/>
        </authorList>
    </citation>
    <scope>NUCLEOTIDE SEQUENCE [LARGE SCALE GENOMIC DNA]</scope>
</reference>